<evidence type="ECO:0000256" key="6">
    <source>
        <dbReference type="ARBA" id="ARBA00023136"/>
    </source>
</evidence>
<keyword evidence="3" id="KW-1003">Cell membrane</keyword>
<protein>
    <submittedName>
        <fullName evidence="9">Sugar ABC transporter permease</fullName>
    </submittedName>
</protein>
<evidence type="ECO:0000256" key="2">
    <source>
        <dbReference type="ARBA" id="ARBA00022448"/>
    </source>
</evidence>
<keyword evidence="2 7" id="KW-0813">Transport</keyword>
<keyword evidence="5 7" id="KW-1133">Transmembrane helix</keyword>
<dbReference type="GO" id="GO:0005886">
    <property type="term" value="C:plasma membrane"/>
    <property type="evidence" value="ECO:0007669"/>
    <property type="project" value="UniProtKB-SubCell"/>
</dbReference>
<dbReference type="PANTHER" id="PTHR30193:SF37">
    <property type="entry name" value="INNER MEMBRANE ABC TRANSPORTER PERMEASE PROTEIN YCJO"/>
    <property type="match status" value="1"/>
</dbReference>
<dbReference type="InterPro" id="IPR035906">
    <property type="entry name" value="MetI-like_sf"/>
</dbReference>
<organism evidence="9 10">
    <name type="scientific">Massiliimalia timonensis</name>
    <dbReference type="NCBI Taxonomy" id="1987501"/>
    <lineage>
        <taxon>Bacteria</taxon>
        <taxon>Bacillati</taxon>
        <taxon>Bacillota</taxon>
        <taxon>Clostridia</taxon>
        <taxon>Eubacteriales</taxon>
        <taxon>Oscillospiraceae</taxon>
        <taxon>Massiliimalia</taxon>
    </lineage>
</organism>
<comment type="similarity">
    <text evidence="7">Belongs to the binding-protein-dependent transport system permease family.</text>
</comment>
<evidence type="ECO:0000256" key="7">
    <source>
        <dbReference type="RuleBase" id="RU363032"/>
    </source>
</evidence>
<feature type="domain" description="ABC transmembrane type-1" evidence="8">
    <location>
        <begin position="81"/>
        <end position="295"/>
    </location>
</feature>
<dbReference type="EMBL" id="JACRTL010000004">
    <property type="protein sequence ID" value="MBC8611127.1"/>
    <property type="molecule type" value="Genomic_DNA"/>
</dbReference>
<keyword evidence="10" id="KW-1185">Reference proteome</keyword>
<evidence type="ECO:0000313" key="9">
    <source>
        <dbReference type="EMBL" id="MBC8611127.1"/>
    </source>
</evidence>
<feature type="transmembrane region" description="Helical" evidence="7">
    <location>
        <begin position="24"/>
        <end position="57"/>
    </location>
</feature>
<feature type="transmembrane region" description="Helical" evidence="7">
    <location>
        <begin position="168"/>
        <end position="191"/>
    </location>
</feature>
<accession>A0A8J6TZC6</accession>
<dbReference type="RefSeq" id="WP_187536541.1">
    <property type="nucleotide sequence ID" value="NZ_JACRTL010000004.1"/>
</dbReference>
<reference evidence="9" key="1">
    <citation type="submission" date="2020-08" db="EMBL/GenBank/DDBJ databases">
        <title>Genome public.</title>
        <authorList>
            <person name="Liu C."/>
            <person name="Sun Q."/>
        </authorList>
    </citation>
    <scope>NUCLEOTIDE SEQUENCE</scope>
    <source>
        <strain evidence="9">NSJ-15</strain>
    </source>
</reference>
<evidence type="ECO:0000256" key="4">
    <source>
        <dbReference type="ARBA" id="ARBA00022692"/>
    </source>
</evidence>
<dbReference type="AlphaFoldDB" id="A0A8J6TZC6"/>
<proteinExistence type="inferred from homology"/>
<dbReference type="CDD" id="cd06261">
    <property type="entry name" value="TM_PBP2"/>
    <property type="match status" value="1"/>
</dbReference>
<dbReference type="Gene3D" id="1.10.3720.10">
    <property type="entry name" value="MetI-like"/>
    <property type="match status" value="1"/>
</dbReference>
<dbReference type="Pfam" id="PF00528">
    <property type="entry name" value="BPD_transp_1"/>
    <property type="match status" value="1"/>
</dbReference>
<evidence type="ECO:0000256" key="3">
    <source>
        <dbReference type="ARBA" id="ARBA00022475"/>
    </source>
</evidence>
<dbReference type="InterPro" id="IPR051393">
    <property type="entry name" value="ABC_transporter_permease"/>
</dbReference>
<keyword evidence="6 7" id="KW-0472">Membrane</keyword>
<sequence length="308" mass="35236">MKRSNTVQKSSFFKKKNRWDNISAYLFLSPALLGFTIFIALPIIATFALCFFDYNIIQPPDFVGLDNFKEFFRDPNTPISFGNTFKFLAIFTPMHCILGLILAYAVYRIRHGRLRNVIRGIVYFPSIVTTASVAIIFVQMFATDTGFINYYVRQLGMNNIPWLTDSNLVYLTLAIFSFWKFIGTTFLYYFIGLNNVPESYYESASIDGANTFQIFTRITVPLITPTIFFVVVTNMIGVFQTFDEPSLITNGGPGTATRTVALQIYRTAFQSNQFGYGATFAFVLFLIIMVVTIIQYVGQKKWVVYDYE</sequence>
<dbReference type="Proteomes" id="UP000632659">
    <property type="component" value="Unassembled WGS sequence"/>
</dbReference>
<evidence type="ECO:0000256" key="1">
    <source>
        <dbReference type="ARBA" id="ARBA00004651"/>
    </source>
</evidence>
<gene>
    <name evidence="9" type="ORF">H8702_08370</name>
</gene>
<evidence type="ECO:0000313" key="10">
    <source>
        <dbReference type="Proteomes" id="UP000632659"/>
    </source>
</evidence>
<dbReference type="PANTHER" id="PTHR30193">
    <property type="entry name" value="ABC TRANSPORTER PERMEASE PROTEIN"/>
    <property type="match status" value="1"/>
</dbReference>
<comment type="subcellular location">
    <subcellularLocation>
        <location evidence="1 7">Cell membrane</location>
        <topology evidence="1 7">Multi-pass membrane protein</topology>
    </subcellularLocation>
</comment>
<dbReference type="PROSITE" id="PS50928">
    <property type="entry name" value="ABC_TM1"/>
    <property type="match status" value="1"/>
</dbReference>
<dbReference type="GO" id="GO:0055085">
    <property type="term" value="P:transmembrane transport"/>
    <property type="evidence" value="ECO:0007669"/>
    <property type="project" value="InterPro"/>
</dbReference>
<dbReference type="SUPFAM" id="SSF161098">
    <property type="entry name" value="MetI-like"/>
    <property type="match status" value="1"/>
</dbReference>
<dbReference type="InterPro" id="IPR000515">
    <property type="entry name" value="MetI-like"/>
</dbReference>
<feature type="transmembrane region" description="Helical" evidence="7">
    <location>
        <begin position="87"/>
        <end position="109"/>
    </location>
</feature>
<comment type="caution">
    <text evidence="9">The sequence shown here is derived from an EMBL/GenBank/DDBJ whole genome shotgun (WGS) entry which is preliminary data.</text>
</comment>
<evidence type="ECO:0000259" key="8">
    <source>
        <dbReference type="PROSITE" id="PS50928"/>
    </source>
</evidence>
<name>A0A8J6TZC6_9FIRM</name>
<feature type="transmembrane region" description="Helical" evidence="7">
    <location>
        <begin position="274"/>
        <end position="298"/>
    </location>
</feature>
<keyword evidence="4 7" id="KW-0812">Transmembrane</keyword>
<feature type="transmembrane region" description="Helical" evidence="7">
    <location>
        <begin position="121"/>
        <end position="142"/>
    </location>
</feature>
<evidence type="ECO:0000256" key="5">
    <source>
        <dbReference type="ARBA" id="ARBA00022989"/>
    </source>
</evidence>